<keyword evidence="2" id="KW-0964">Secreted</keyword>
<proteinExistence type="predicted"/>
<organism evidence="5">
    <name type="scientific">Cuerna arida</name>
    <dbReference type="NCBI Taxonomy" id="1464854"/>
    <lineage>
        <taxon>Eukaryota</taxon>
        <taxon>Metazoa</taxon>
        <taxon>Ecdysozoa</taxon>
        <taxon>Arthropoda</taxon>
        <taxon>Hexapoda</taxon>
        <taxon>Insecta</taxon>
        <taxon>Pterygota</taxon>
        <taxon>Neoptera</taxon>
        <taxon>Paraneoptera</taxon>
        <taxon>Hemiptera</taxon>
        <taxon>Auchenorrhyncha</taxon>
        <taxon>Membracoidea</taxon>
        <taxon>Cicadellidae</taxon>
        <taxon>Cicadellinae</taxon>
        <taxon>Proconiini</taxon>
        <taxon>Cuerna</taxon>
    </lineage>
</organism>
<dbReference type="InterPro" id="IPR029277">
    <property type="entry name" value="SVWC_dom"/>
</dbReference>
<protein>
    <recommendedName>
        <fullName evidence="4">Single domain-containing protein</fullName>
    </recommendedName>
</protein>
<name>A0A1B6GCF3_9HEMI</name>
<evidence type="ECO:0000256" key="1">
    <source>
        <dbReference type="ARBA" id="ARBA00004613"/>
    </source>
</evidence>
<gene>
    <name evidence="5" type="ORF">g.13589</name>
</gene>
<reference evidence="5" key="1">
    <citation type="submission" date="2015-11" db="EMBL/GenBank/DDBJ databases">
        <title>De novo transcriptome assembly of four potential Pierce s Disease insect vectors from Arizona vineyards.</title>
        <authorList>
            <person name="Tassone E.E."/>
        </authorList>
    </citation>
    <scope>NUCLEOTIDE SEQUENCE</scope>
</reference>
<dbReference type="GO" id="GO:0005576">
    <property type="term" value="C:extracellular region"/>
    <property type="evidence" value="ECO:0007669"/>
    <property type="project" value="UniProtKB-SubCell"/>
</dbReference>
<feature type="transmembrane region" description="Helical" evidence="3">
    <location>
        <begin position="12"/>
        <end position="31"/>
    </location>
</feature>
<sequence>PLASQSPSAPLPVMSVFVCVLLALFTSWSIFGFGDFAHTVIYDENGCFINGKLHKVGGQWSNVGQCYLYTCNGRQGISAVACPLFFVRNNSGCTLIEEDLTKPYPDCCPTVSCEKENNI</sequence>
<dbReference type="SMART" id="SM01318">
    <property type="entry name" value="SVWC"/>
    <property type="match status" value="1"/>
</dbReference>
<keyword evidence="3" id="KW-0472">Membrane</keyword>
<feature type="domain" description="Single" evidence="4">
    <location>
        <begin position="47"/>
        <end position="113"/>
    </location>
</feature>
<accession>A0A1B6GCF3</accession>
<comment type="subcellular location">
    <subcellularLocation>
        <location evidence="1">Secreted</location>
    </subcellularLocation>
</comment>
<evidence type="ECO:0000256" key="3">
    <source>
        <dbReference type="SAM" id="Phobius"/>
    </source>
</evidence>
<evidence type="ECO:0000256" key="2">
    <source>
        <dbReference type="ARBA" id="ARBA00022525"/>
    </source>
</evidence>
<dbReference type="EMBL" id="GECZ01009667">
    <property type="protein sequence ID" value="JAS60102.1"/>
    <property type="molecule type" value="Transcribed_RNA"/>
</dbReference>
<evidence type="ECO:0000313" key="5">
    <source>
        <dbReference type="EMBL" id="JAS60102.1"/>
    </source>
</evidence>
<dbReference type="AlphaFoldDB" id="A0A1B6GCF3"/>
<keyword evidence="3" id="KW-0812">Transmembrane</keyword>
<dbReference type="InterPro" id="IPR053308">
    <property type="entry name" value="Vago-like"/>
</dbReference>
<keyword evidence="3" id="KW-1133">Transmembrane helix</keyword>
<dbReference type="PANTHER" id="PTHR39957">
    <property type="entry name" value="AT09846P1-RELATED"/>
    <property type="match status" value="1"/>
</dbReference>
<dbReference type="PANTHER" id="PTHR39957:SF1">
    <property type="entry name" value="AT09846P1-RELATED"/>
    <property type="match status" value="1"/>
</dbReference>
<evidence type="ECO:0000259" key="4">
    <source>
        <dbReference type="SMART" id="SM01318"/>
    </source>
</evidence>
<feature type="non-terminal residue" evidence="5">
    <location>
        <position position="1"/>
    </location>
</feature>
<dbReference type="Pfam" id="PF15430">
    <property type="entry name" value="SVWC"/>
    <property type="match status" value="1"/>
</dbReference>